<evidence type="ECO:0000313" key="4">
    <source>
        <dbReference type="Proteomes" id="UP000433575"/>
    </source>
</evidence>
<feature type="transmembrane region" description="Helical" evidence="1">
    <location>
        <begin position="53"/>
        <end position="80"/>
    </location>
</feature>
<dbReference type="EMBL" id="WKPJ01000005">
    <property type="protein sequence ID" value="MSA88737.1"/>
    <property type="molecule type" value="Genomic_DNA"/>
</dbReference>
<keyword evidence="1" id="KW-0812">Transmembrane</keyword>
<dbReference type="Pfam" id="PF16316">
    <property type="entry name" value="DUF4956"/>
    <property type="match status" value="1"/>
</dbReference>
<comment type="caution">
    <text evidence="2">The sequence shown here is derived from an EMBL/GenBank/DDBJ whole genome shotgun (WGS) entry which is preliminary data.</text>
</comment>
<dbReference type="GeneID" id="42457279"/>
<dbReference type="RefSeq" id="WP_020225487.1">
    <property type="nucleotide sequence ID" value="NZ_AP031450.1"/>
</dbReference>
<evidence type="ECO:0000313" key="5">
    <source>
        <dbReference type="Proteomes" id="UP000480929"/>
    </source>
</evidence>
<name>A0A6N7S4C1_9FIRM</name>
<feature type="transmembrane region" description="Helical" evidence="1">
    <location>
        <begin position="20"/>
        <end position="41"/>
    </location>
</feature>
<evidence type="ECO:0000313" key="3">
    <source>
        <dbReference type="EMBL" id="MSC32284.1"/>
    </source>
</evidence>
<reference evidence="4 5" key="1">
    <citation type="journal article" date="2019" name="Nat. Med.">
        <title>A library of human gut bacterial isolates paired with longitudinal multiomics data enables mechanistic microbiome research.</title>
        <authorList>
            <person name="Poyet M."/>
            <person name="Groussin M."/>
            <person name="Gibbons S.M."/>
            <person name="Avila-Pacheco J."/>
            <person name="Jiang X."/>
            <person name="Kearney S.M."/>
            <person name="Perrotta A.R."/>
            <person name="Berdy B."/>
            <person name="Zhao S."/>
            <person name="Lieberman T.D."/>
            <person name="Swanson P.K."/>
            <person name="Smith M."/>
            <person name="Roesemann S."/>
            <person name="Alexander J.E."/>
            <person name="Rich S.A."/>
            <person name="Livny J."/>
            <person name="Vlamakis H."/>
            <person name="Clish C."/>
            <person name="Bullock K."/>
            <person name="Deik A."/>
            <person name="Scott J."/>
            <person name="Pierce K.A."/>
            <person name="Xavier R.J."/>
            <person name="Alm E.J."/>
        </authorList>
    </citation>
    <scope>NUCLEOTIDE SEQUENCE [LARGE SCALE GENOMIC DNA]</scope>
    <source>
        <strain evidence="2 4">BIOML-A4</strain>
        <strain evidence="3 5">BIOML-A5</strain>
    </source>
</reference>
<feature type="transmembrane region" description="Helical" evidence="1">
    <location>
        <begin position="100"/>
        <end position="133"/>
    </location>
</feature>
<evidence type="ECO:0000313" key="2">
    <source>
        <dbReference type="EMBL" id="MSA88737.1"/>
    </source>
</evidence>
<sequence>MSSYLSNLMQQIEALNAGQILAQIFIAMVLGFVIYLSYYLAHAGTVYSRKFNVSLVVLTLLTTIVMTAIGNNVALSLGMVGALSIVRFRTAIKDSRDTVYIFWAIVTGLSCGVGDYMTAGLGAAGVFLVLLLLGRIKNENRMLLIVRGARSTEERIMSVITHYFEGRLDLRVKNTTRDTIELIYEIPRKTYEKNLQKMSGIDEELYQIEHVQYVNIVAQDDDISS</sequence>
<dbReference type="Proteomes" id="UP000433575">
    <property type="component" value="Unassembled WGS sequence"/>
</dbReference>
<gene>
    <name evidence="3" type="ORF">GKD88_04030</name>
    <name evidence="2" type="ORF">GKE08_05300</name>
</gene>
<keyword evidence="1" id="KW-1133">Transmembrane helix</keyword>
<keyword evidence="1" id="KW-0472">Membrane</keyword>
<dbReference type="EMBL" id="WKPI01000004">
    <property type="protein sequence ID" value="MSC32284.1"/>
    <property type="molecule type" value="Genomic_DNA"/>
</dbReference>
<accession>A0A6N7S4C1</accession>
<dbReference type="AlphaFoldDB" id="A0A6N7S4C1"/>
<protein>
    <submittedName>
        <fullName evidence="2">DUF4956 domain-containing protein</fullName>
    </submittedName>
</protein>
<evidence type="ECO:0000256" key="1">
    <source>
        <dbReference type="SAM" id="Phobius"/>
    </source>
</evidence>
<dbReference type="Proteomes" id="UP000480929">
    <property type="component" value="Unassembled WGS sequence"/>
</dbReference>
<dbReference type="OrthoDB" id="9803265at2"/>
<organism evidence="2 4">
    <name type="scientific">Holdemania massiliensis</name>
    <dbReference type="NCBI Taxonomy" id="1468449"/>
    <lineage>
        <taxon>Bacteria</taxon>
        <taxon>Bacillati</taxon>
        <taxon>Bacillota</taxon>
        <taxon>Erysipelotrichia</taxon>
        <taxon>Erysipelotrichales</taxon>
        <taxon>Erysipelotrichaceae</taxon>
        <taxon>Holdemania</taxon>
    </lineage>
</organism>
<dbReference type="InterPro" id="IPR032531">
    <property type="entry name" value="DUF4956"/>
</dbReference>
<proteinExistence type="predicted"/>
<keyword evidence="5" id="KW-1185">Reference proteome</keyword>